<feature type="compositionally biased region" description="Acidic residues" evidence="1">
    <location>
        <begin position="1"/>
        <end position="21"/>
    </location>
</feature>
<comment type="caution">
    <text evidence="2">The sequence shown here is derived from an EMBL/GenBank/DDBJ whole genome shotgun (WGS) entry which is preliminary data.</text>
</comment>
<evidence type="ECO:0000256" key="1">
    <source>
        <dbReference type="SAM" id="MobiDB-lite"/>
    </source>
</evidence>
<evidence type="ECO:0008006" key="4">
    <source>
        <dbReference type="Google" id="ProtNLM"/>
    </source>
</evidence>
<feature type="region of interest" description="Disordered" evidence="1">
    <location>
        <begin position="1"/>
        <end position="25"/>
    </location>
</feature>
<keyword evidence="3" id="KW-1185">Reference proteome</keyword>
<organism evidence="2 3">
    <name type="scientific">Parabacteroides segnis</name>
    <dbReference type="NCBI Taxonomy" id="2763058"/>
    <lineage>
        <taxon>Bacteria</taxon>
        <taxon>Pseudomonadati</taxon>
        <taxon>Bacteroidota</taxon>
        <taxon>Bacteroidia</taxon>
        <taxon>Bacteroidales</taxon>
        <taxon>Tannerellaceae</taxon>
        <taxon>Parabacteroides</taxon>
    </lineage>
</organism>
<evidence type="ECO:0000313" key="3">
    <source>
        <dbReference type="Proteomes" id="UP000644010"/>
    </source>
</evidence>
<gene>
    <name evidence="2" type="ORF">H8S77_19870</name>
</gene>
<name>A0ABR7E646_9BACT</name>
<evidence type="ECO:0000313" key="2">
    <source>
        <dbReference type="EMBL" id="MBC5645143.1"/>
    </source>
</evidence>
<accession>A0ABR7E646</accession>
<reference evidence="2 3" key="1">
    <citation type="submission" date="2020-08" db="EMBL/GenBank/DDBJ databases">
        <title>Genome public.</title>
        <authorList>
            <person name="Liu C."/>
            <person name="Sun Q."/>
        </authorList>
    </citation>
    <scope>NUCLEOTIDE SEQUENCE [LARGE SCALE GENOMIC DNA]</scope>
    <source>
        <strain evidence="2 3">BX2</strain>
    </source>
</reference>
<dbReference type="EMBL" id="JACOOI010000026">
    <property type="protein sequence ID" value="MBC5645143.1"/>
    <property type="molecule type" value="Genomic_DNA"/>
</dbReference>
<dbReference type="Proteomes" id="UP000644010">
    <property type="component" value="Unassembled WGS sequence"/>
</dbReference>
<proteinExistence type="predicted"/>
<protein>
    <recommendedName>
        <fullName evidence="4">Fibrobacter succinogenes major paralogous domain-containing protein</fullName>
    </recommendedName>
</protein>
<sequence>MEDWTDEGNIDDYEPGGEADENGVTVNVGGGDVTYDVATRMVTMPIVDGTQFTMEGGSTAGYYVTMYYEGNDTEHQWLTIDPLADNMTKADVTPVIYTIKKDATYTDTKYPIAFIRFTDKISAKETIVIVQPFAKPTVLVNNLSNGSTYADNVLSLYQSTAISQPTVTLNVFASGGSRLEFIGWTTPVNWLTIAPAVEQNISLANYILTLNSSDASFPDPYPLEGKTFTFTNKANEEMKETVTLKLKSDLTITSTTVAQAEFDNSSSTLKLFNNENDKVKLTVNTIGGSDVLNVPSWLIVTKEDEGKNQTIYTFNVASGTTTNMNADITIRSKADNTIIKTYKVYAISRDVTFSTPTKNSDYTTVSNFTSTTPTISYFACEGSYVEFKVTSPKGVTVVNGSWCNLDVMSETTLSTGQKQTTIRMNRINNDNWHGTPTNDCNASVTDKYSGSLKKNITVKQYQIVYPGSKVPPTLVKGYWVAPVNSVSSISYNDMRSRVTNGTACPSNWRIPTHSEYLSLAGISGGNTLAYDLNSYPELKAAYRPGSGEVHYWASNDDRIGYGLRFVNGKFSTWTLGDKNISNLRCIKNK</sequence>